<comment type="similarity">
    <text evidence="2">Belongs to the tumor necrosis factor family.</text>
</comment>
<evidence type="ECO:0000313" key="8">
    <source>
        <dbReference type="Proteomes" id="UP000228934"/>
    </source>
</evidence>
<dbReference type="AlphaFoldDB" id="A0A2G9SIM0"/>
<dbReference type="SUPFAM" id="SSF49842">
    <property type="entry name" value="TNF-like"/>
    <property type="match status" value="1"/>
</dbReference>
<keyword evidence="3" id="KW-0202">Cytokine</keyword>
<dbReference type="SMART" id="SM00207">
    <property type="entry name" value="TNF"/>
    <property type="match status" value="1"/>
</dbReference>
<evidence type="ECO:0000256" key="4">
    <source>
        <dbReference type="ARBA" id="ARBA00023136"/>
    </source>
</evidence>
<dbReference type="GO" id="GO:0005164">
    <property type="term" value="F:tumor necrosis factor receptor binding"/>
    <property type="evidence" value="ECO:0007669"/>
    <property type="project" value="InterPro"/>
</dbReference>
<dbReference type="GO" id="GO:0016020">
    <property type="term" value="C:membrane"/>
    <property type="evidence" value="ECO:0007669"/>
    <property type="project" value="UniProtKB-SubCell"/>
</dbReference>
<protein>
    <recommendedName>
        <fullName evidence="6">THD domain-containing protein</fullName>
    </recommendedName>
</protein>
<sequence length="210" mass="24171">IEDIMAINNDYLFLRRIQKCLKREKVDPTLLSCEKVIDEFRSLISEITQYDQPSESHEKLTAERENSVPEPRIEEEPRTPKKGLWWRKRSYFSMQNEITSTNNKLKIETPGVYYIYSQVSYCANVAKPQIAPFVQSIHLKRSSEPEKILLKGANTVVSPTENCALHSTQIGAVFTFKENDLLFVKVTDPACVNYSPEYTYFGTFKVGDTS</sequence>
<evidence type="ECO:0000256" key="3">
    <source>
        <dbReference type="ARBA" id="ARBA00022514"/>
    </source>
</evidence>
<feature type="region of interest" description="Disordered" evidence="5">
    <location>
        <begin position="51"/>
        <end position="76"/>
    </location>
</feature>
<dbReference type="PANTHER" id="PTHR11471">
    <property type="entry name" value="TUMOR NECROSIS FACTOR FAMILY MEMBER"/>
    <property type="match status" value="1"/>
</dbReference>
<accession>A0A2G9SIM0</accession>
<dbReference type="GO" id="GO:0005615">
    <property type="term" value="C:extracellular space"/>
    <property type="evidence" value="ECO:0007669"/>
    <property type="project" value="UniProtKB-KW"/>
</dbReference>
<dbReference type="Gene3D" id="2.60.120.40">
    <property type="match status" value="1"/>
</dbReference>
<dbReference type="CDD" id="cd00184">
    <property type="entry name" value="TNF"/>
    <property type="match status" value="1"/>
</dbReference>
<dbReference type="Pfam" id="PF00229">
    <property type="entry name" value="TNF"/>
    <property type="match status" value="1"/>
</dbReference>
<evidence type="ECO:0000256" key="1">
    <source>
        <dbReference type="ARBA" id="ARBA00004370"/>
    </source>
</evidence>
<dbReference type="OrthoDB" id="8667946at2759"/>
<feature type="non-terminal residue" evidence="7">
    <location>
        <position position="1"/>
    </location>
</feature>
<evidence type="ECO:0000259" key="6">
    <source>
        <dbReference type="PROSITE" id="PS50049"/>
    </source>
</evidence>
<organism evidence="7 8">
    <name type="scientific">Aquarana catesbeiana</name>
    <name type="common">American bullfrog</name>
    <name type="synonym">Rana catesbeiana</name>
    <dbReference type="NCBI Taxonomy" id="8400"/>
    <lineage>
        <taxon>Eukaryota</taxon>
        <taxon>Metazoa</taxon>
        <taxon>Chordata</taxon>
        <taxon>Craniata</taxon>
        <taxon>Vertebrata</taxon>
        <taxon>Euteleostomi</taxon>
        <taxon>Amphibia</taxon>
        <taxon>Batrachia</taxon>
        <taxon>Anura</taxon>
        <taxon>Neobatrachia</taxon>
        <taxon>Ranoidea</taxon>
        <taxon>Ranidae</taxon>
        <taxon>Aquarana</taxon>
    </lineage>
</organism>
<feature type="compositionally biased region" description="Basic and acidic residues" evidence="5">
    <location>
        <begin position="54"/>
        <end position="76"/>
    </location>
</feature>
<reference evidence="8" key="1">
    <citation type="journal article" date="2017" name="Nat. Commun.">
        <title>The North American bullfrog draft genome provides insight into hormonal regulation of long noncoding RNA.</title>
        <authorList>
            <person name="Hammond S.A."/>
            <person name="Warren R.L."/>
            <person name="Vandervalk B.P."/>
            <person name="Kucuk E."/>
            <person name="Khan H."/>
            <person name="Gibb E.A."/>
            <person name="Pandoh P."/>
            <person name="Kirk H."/>
            <person name="Zhao Y."/>
            <person name="Jones M."/>
            <person name="Mungall A.J."/>
            <person name="Coope R."/>
            <person name="Pleasance S."/>
            <person name="Moore R.A."/>
            <person name="Holt R.A."/>
            <person name="Round J.M."/>
            <person name="Ohora S."/>
            <person name="Walle B.V."/>
            <person name="Veldhoen N."/>
            <person name="Helbing C.C."/>
            <person name="Birol I."/>
        </authorList>
    </citation>
    <scope>NUCLEOTIDE SEQUENCE [LARGE SCALE GENOMIC DNA]</scope>
</reference>
<evidence type="ECO:0000313" key="7">
    <source>
        <dbReference type="EMBL" id="PIO39924.1"/>
    </source>
</evidence>
<feature type="domain" description="THD" evidence="6">
    <location>
        <begin position="69"/>
        <end position="206"/>
    </location>
</feature>
<evidence type="ECO:0000256" key="2">
    <source>
        <dbReference type="ARBA" id="ARBA00008670"/>
    </source>
</evidence>
<keyword evidence="8" id="KW-1185">Reference proteome</keyword>
<keyword evidence="4" id="KW-0472">Membrane</keyword>
<proteinExistence type="inferred from homology"/>
<evidence type="ECO:0000256" key="5">
    <source>
        <dbReference type="SAM" id="MobiDB-lite"/>
    </source>
</evidence>
<dbReference type="PANTHER" id="PTHR11471:SF5">
    <property type="entry name" value="CD40 LIGAND"/>
    <property type="match status" value="1"/>
</dbReference>
<dbReference type="PROSITE" id="PS50049">
    <property type="entry name" value="THD_2"/>
    <property type="match status" value="1"/>
</dbReference>
<comment type="subcellular location">
    <subcellularLocation>
        <location evidence="1">Membrane</location>
    </subcellularLocation>
</comment>
<name>A0A2G9SIM0_AQUCT</name>
<dbReference type="GO" id="GO:0006955">
    <property type="term" value="P:immune response"/>
    <property type="evidence" value="ECO:0007669"/>
    <property type="project" value="InterPro"/>
</dbReference>
<gene>
    <name evidence="7" type="ORF">AB205_0192980</name>
</gene>
<dbReference type="GO" id="GO:0005174">
    <property type="term" value="F:CD40 receptor binding"/>
    <property type="evidence" value="ECO:0007669"/>
    <property type="project" value="TreeGrafter"/>
</dbReference>
<dbReference type="PROSITE" id="PS00251">
    <property type="entry name" value="THD_1"/>
    <property type="match status" value="1"/>
</dbReference>
<dbReference type="GO" id="GO:0005125">
    <property type="term" value="F:cytokine activity"/>
    <property type="evidence" value="ECO:0007669"/>
    <property type="project" value="UniProtKB-KW"/>
</dbReference>
<dbReference type="EMBL" id="KV924438">
    <property type="protein sequence ID" value="PIO39924.1"/>
    <property type="molecule type" value="Genomic_DNA"/>
</dbReference>
<dbReference type="Proteomes" id="UP000228934">
    <property type="component" value="Unassembled WGS sequence"/>
</dbReference>
<dbReference type="InterPro" id="IPR006052">
    <property type="entry name" value="TNF_dom"/>
</dbReference>
<dbReference type="InterPro" id="IPR008983">
    <property type="entry name" value="Tumour_necrosis_fac-like_dom"/>
</dbReference>
<dbReference type="InterPro" id="IPR021184">
    <property type="entry name" value="TNF_CS"/>
</dbReference>